<name>A0A6J4HIC9_9SPHI</name>
<accession>A0A6J4HIC9</accession>
<protein>
    <recommendedName>
        <fullName evidence="2">Lipoprotein</fullName>
    </recommendedName>
</protein>
<sequence>MRYFSFCLLAAFLLAACKDECYYAQEPELKLVLDPGTRFRRVYSPDGRDVPVRNGRPVLPVSLHADSVTYLFDGETRTDTLTIFYTRRFFFESEKCGMVVEVTGQGLRQDVRTTFTNASVVFTSDEWGLGPNRRNIYEVRITP</sequence>
<reference evidence="1" key="1">
    <citation type="submission" date="2020-02" db="EMBL/GenBank/DDBJ databases">
        <authorList>
            <person name="Meier V. D."/>
        </authorList>
    </citation>
    <scope>NUCLEOTIDE SEQUENCE</scope>
    <source>
        <strain evidence="1">AVDCRST_MAG56</strain>
    </source>
</reference>
<gene>
    <name evidence="1" type="ORF">AVDCRST_MAG56-570</name>
</gene>
<dbReference type="AlphaFoldDB" id="A0A6J4HIC9"/>
<evidence type="ECO:0000313" key="1">
    <source>
        <dbReference type="EMBL" id="CAA9224100.1"/>
    </source>
</evidence>
<organism evidence="1">
    <name type="scientific">uncultured Cytophagales bacterium</name>
    <dbReference type="NCBI Taxonomy" id="158755"/>
    <lineage>
        <taxon>Bacteria</taxon>
        <taxon>Pseudomonadati</taxon>
        <taxon>Bacteroidota</taxon>
        <taxon>Sphingobacteriia</taxon>
        <taxon>Sphingobacteriales</taxon>
        <taxon>environmental samples</taxon>
    </lineage>
</organism>
<dbReference type="PROSITE" id="PS51257">
    <property type="entry name" value="PROKAR_LIPOPROTEIN"/>
    <property type="match status" value="1"/>
</dbReference>
<evidence type="ECO:0008006" key="2">
    <source>
        <dbReference type="Google" id="ProtNLM"/>
    </source>
</evidence>
<dbReference type="EMBL" id="CADCTQ010000056">
    <property type="protein sequence ID" value="CAA9224100.1"/>
    <property type="molecule type" value="Genomic_DNA"/>
</dbReference>
<proteinExistence type="predicted"/>